<keyword evidence="4" id="KW-1185">Reference proteome</keyword>
<dbReference type="EMBL" id="JARKNE010000011">
    <property type="protein sequence ID" value="KAK5785916.1"/>
    <property type="molecule type" value="Genomic_DNA"/>
</dbReference>
<protein>
    <submittedName>
        <fullName evidence="3">Uncharacterized protein</fullName>
    </submittedName>
</protein>
<name>A0ABR0N601_GOSAR</name>
<proteinExistence type="predicted"/>
<keyword evidence="2" id="KW-0472">Membrane</keyword>
<feature type="transmembrane region" description="Helical" evidence="2">
    <location>
        <begin position="37"/>
        <end position="60"/>
    </location>
</feature>
<comment type="caution">
    <text evidence="3">The sequence shown here is derived from an EMBL/GenBank/DDBJ whole genome shotgun (WGS) entry which is preliminary data.</text>
</comment>
<sequence length="112" mass="12370">MAVKNSTSAHAKRSKKKAAASSSLIPKFMKIPKTTMALALLIIDSLLVSFIIAYVPYFVWDFIHHKPGHCLINLCKDRCASVVGSYPTLSFKASSLKEKSMNFEVVFGGFEI</sequence>
<evidence type="ECO:0000313" key="3">
    <source>
        <dbReference type="EMBL" id="KAK5785916.1"/>
    </source>
</evidence>
<accession>A0ABR0N601</accession>
<keyword evidence="2" id="KW-0812">Transmembrane</keyword>
<organism evidence="3 4">
    <name type="scientific">Gossypium arboreum</name>
    <name type="common">Tree cotton</name>
    <name type="synonym">Gossypium nanking</name>
    <dbReference type="NCBI Taxonomy" id="29729"/>
    <lineage>
        <taxon>Eukaryota</taxon>
        <taxon>Viridiplantae</taxon>
        <taxon>Streptophyta</taxon>
        <taxon>Embryophyta</taxon>
        <taxon>Tracheophyta</taxon>
        <taxon>Spermatophyta</taxon>
        <taxon>Magnoliopsida</taxon>
        <taxon>eudicotyledons</taxon>
        <taxon>Gunneridae</taxon>
        <taxon>Pentapetalae</taxon>
        <taxon>rosids</taxon>
        <taxon>malvids</taxon>
        <taxon>Malvales</taxon>
        <taxon>Malvaceae</taxon>
        <taxon>Malvoideae</taxon>
        <taxon>Gossypium</taxon>
    </lineage>
</organism>
<reference evidence="3 4" key="1">
    <citation type="submission" date="2023-03" db="EMBL/GenBank/DDBJ databases">
        <title>WGS of Gossypium arboreum.</title>
        <authorList>
            <person name="Yu D."/>
        </authorList>
    </citation>
    <scope>NUCLEOTIDE SEQUENCE [LARGE SCALE GENOMIC DNA]</scope>
    <source>
        <tissue evidence="3">Leaf</tissue>
    </source>
</reference>
<keyword evidence="2" id="KW-1133">Transmembrane helix</keyword>
<gene>
    <name evidence="3" type="ORF">PVK06_040538</name>
</gene>
<evidence type="ECO:0000313" key="4">
    <source>
        <dbReference type="Proteomes" id="UP001358586"/>
    </source>
</evidence>
<evidence type="ECO:0000256" key="2">
    <source>
        <dbReference type="SAM" id="Phobius"/>
    </source>
</evidence>
<feature type="region of interest" description="Disordered" evidence="1">
    <location>
        <begin position="1"/>
        <end position="22"/>
    </location>
</feature>
<evidence type="ECO:0000256" key="1">
    <source>
        <dbReference type="SAM" id="MobiDB-lite"/>
    </source>
</evidence>
<dbReference type="Proteomes" id="UP001358586">
    <property type="component" value="Chromosome 11"/>
</dbReference>